<evidence type="ECO:0000256" key="2">
    <source>
        <dbReference type="SAM" id="Phobius"/>
    </source>
</evidence>
<evidence type="ECO:0000313" key="5">
    <source>
        <dbReference type="EMBL" id="MEQ6322500.1"/>
    </source>
</evidence>
<dbReference type="RefSeq" id="WP_031748533.1">
    <property type="nucleotide sequence ID" value="NZ_CP141297.1"/>
</dbReference>
<dbReference type="Pfam" id="PF00823">
    <property type="entry name" value="PPE"/>
    <property type="match status" value="1"/>
</dbReference>
<dbReference type="PANTHER" id="PTHR46766:SF1">
    <property type="entry name" value="GLUTAMINE-RICH PROTEIN 2"/>
    <property type="match status" value="1"/>
</dbReference>
<evidence type="ECO:0000313" key="6">
    <source>
        <dbReference type="Proteomes" id="UP001485476"/>
    </source>
</evidence>
<gene>
    <name evidence="5" type="ORF">ABDZ14_20090</name>
</gene>
<keyword evidence="2" id="KW-0472">Membrane</keyword>
<dbReference type="InterPro" id="IPR043641">
    <property type="entry name" value="PPE-PPW_C"/>
</dbReference>
<evidence type="ECO:0000256" key="1">
    <source>
        <dbReference type="ARBA" id="ARBA00010652"/>
    </source>
</evidence>
<dbReference type="EMBL" id="JBEEEP010000079">
    <property type="protein sequence ID" value="MEQ6322500.1"/>
    <property type="molecule type" value="Genomic_DNA"/>
</dbReference>
<dbReference type="Proteomes" id="UP001485476">
    <property type="component" value="Unassembled WGS sequence"/>
</dbReference>
<keyword evidence="2" id="KW-1133">Transmembrane helix</keyword>
<protein>
    <submittedName>
        <fullName evidence="5">PPE family protein</fullName>
    </submittedName>
</protein>
<feature type="transmembrane region" description="Helical" evidence="2">
    <location>
        <begin position="228"/>
        <end position="251"/>
    </location>
</feature>
<name>A0ABV1MJY4_9MYCO</name>
<dbReference type="PANTHER" id="PTHR46766">
    <property type="entry name" value="GLUTAMINE-RICH PROTEIN 2"/>
    <property type="match status" value="1"/>
</dbReference>
<dbReference type="InterPro" id="IPR000030">
    <property type="entry name" value="PPE_dom"/>
</dbReference>
<accession>A0ABV1MJY4</accession>
<feature type="domain" description="PPE" evidence="3">
    <location>
        <begin position="6"/>
        <end position="168"/>
    </location>
</feature>
<dbReference type="InterPro" id="IPR038332">
    <property type="entry name" value="PPE_sf"/>
</dbReference>
<dbReference type="Pfam" id="PF18878">
    <property type="entry name" value="PPE-PPW"/>
    <property type="match status" value="1"/>
</dbReference>
<proteinExistence type="inferred from homology"/>
<organism evidence="5 6">
    <name type="scientific">Mycobacterium canetti</name>
    <dbReference type="NCBI Taxonomy" id="78331"/>
    <lineage>
        <taxon>Bacteria</taxon>
        <taxon>Bacillati</taxon>
        <taxon>Actinomycetota</taxon>
        <taxon>Actinomycetes</taxon>
        <taxon>Mycobacteriales</taxon>
        <taxon>Mycobacteriaceae</taxon>
        <taxon>Mycobacterium</taxon>
        <taxon>Mycobacterium tuberculosis complex</taxon>
    </lineage>
</organism>
<feature type="transmembrane region" description="Helical" evidence="2">
    <location>
        <begin position="201"/>
        <end position="221"/>
    </location>
</feature>
<comment type="similarity">
    <text evidence="1">Belongs to the mycobacterial PPE family.</text>
</comment>
<keyword evidence="6" id="KW-1185">Reference proteome</keyword>
<reference evidence="5 6" key="1">
    <citation type="submission" date="2024-05" db="EMBL/GenBank/DDBJ databases">
        <title>Whole genome sequences of Mycobacterium canettii strains associated with human tuberculosis in Canada.</title>
        <authorList>
            <person name="Islam M.R."/>
            <person name="Soualhine H."/>
        </authorList>
    </citation>
    <scope>NUCLEOTIDE SEQUENCE [LARGE SCALE GENOMIC DNA]</scope>
    <source>
        <strain evidence="5 6">1901080</strain>
    </source>
</reference>
<comment type="caution">
    <text evidence="5">The sequence shown here is derived from an EMBL/GenBank/DDBJ whole genome shotgun (WGS) entry which is preliminary data.</text>
</comment>
<feature type="domain" description="PPE-PPW subfamily C-terminal" evidence="4">
    <location>
        <begin position="354"/>
        <end position="400"/>
    </location>
</feature>
<sequence length="410" mass="41121">MTAPIWFASPPEVHSALLSAGPGPASLQAAAAEWTSLSAEYASAAQELTAVLAAVQGGAWEGPSAEAYVAAHLPYLAWLTKSSADSARLATQHEVMTTAYASALAAMPTLTELAANHTSHAVLLGTNFFGINTIPIALNEADYARMWIQAATTMSIYEGTSDAALASAPQTTPAPVLFNGGAGVASALPAISAATLDPASIIGIIIEILIQLFLISLEILFAIVAYTIIIVLILPLVIFAYAIVFAVLAIIFGPPLLVIASPFVLTGSVIAVPTSLSTSLSTAVPIGVGQYLADLASADAQAIEVGLKTADVAPVAVRPAAAPPLRESAAVRPEARLVSAVAPAPAGTSASVLASDRGAGVLGFAGTAGKESVGRPAGLTTLAGGEFGGSPSVPMVPASWEQLVGAGEAG</sequence>
<evidence type="ECO:0000259" key="3">
    <source>
        <dbReference type="Pfam" id="PF00823"/>
    </source>
</evidence>
<keyword evidence="2" id="KW-0812">Transmembrane</keyword>
<dbReference type="Gene3D" id="1.20.1260.20">
    <property type="entry name" value="PPE superfamily"/>
    <property type="match status" value="1"/>
</dbReference>
<evidence type="ECO:0000259" key="4">
    <source>
        <dbReference type="Pfam" id="PF18878"/>
    </source>
</evidence>
<dbReference type="SUPFAM" id="SSF140459">
    <property type="entry name" value="PE/PPE dimer-like"/>
    <property type="match status" value="1"/>
</dbReference>